<proteinExistence type="predicted"/>
<reference evidence="1 2" key="1">
    <citation type="submission" date="2018-06" db="EMBL/GenBank/DDBJ databases">
        <title>Comparative genomics reveals the genomic features of Rhizophagus irregularis, R. cerebriforme, R. diaphanum and Gigaspora rosea, and their symbiotic lifestyle signature.</title>
        <authorList>
            <person name="Morin E."/>
            <person name="San Clemente H."/>
            <person name="Chen E.C.H."/>
            <person name="De La Providencia I."/>
            <person name="Hainaut M."/>
            <person name="Kuo A."/>
            <person name="Kohler A."/>
            <person name="Murat C."/>
            <person name="Tang N."/>
            <person name="Roy S."/>
            <person name="Loubradou J."/>
            <person name="Henrissat B."/>
            <person name="Grigoriev I.V."/>
            <person name="Corradi N."/>
            <person name="Roux C."/>
            <person name="Martin F.M."/>
        </authorList>
    </citation>
    <scope>NUCLEOTIDE SEQUENCE [LARGE SCALE GENOMIC DNA]</scope>
    <source>
        <strain evidence="1 2">DAOM 194757</strain>
    </source>
</reference>
<evidence type="ECO:0000313" key="2">
    <source>
        <dbReference type="Proteomes" id="UP000266673"/>
    </source>
</evidence>
<accession>A0A397VAZ3</accession>
<protein>
    <submittedName>
        <fullName evidence="1">Uncharacterized protein</fullName>
    </submittedName>
</protein>
<dbReference type="AlphaFoldDB" id="A0A397VAZ3"/>
<organism evidence="1 2">
    <name type="scientific">Gigaspora rosea</name>
    <dbReference type="NCBI Taxonomy" id="44941"/>
    <lineage>
        <taxon>Eukaryota</taxon>
        <taxon>Fungi</taxon>
        <taxon>Fungi incertae sedis</taxon>
        <taxon>Mucoromycota</taxon>
        <taxon>Glomeromycotina</taxon>
        <taxon>Glomeromycetes</taxon>
        <taxon>Diversisporales</taxon>
        <taxon>Gigasporaceae</taxon>
        <taxon>Gigaspora</taxon>
    </lineage>
</organism>
<evidence type="ECO:0000313" key="1">
    <source>
        <dbReference type="EMBL" id="RIB18858.1"/>
    </source>
</evidence>
<dbReference type="Proteomes" id="UP000266673">
    <property type="component" value="Unassembled WGS sequence"/>
</dbReference>
<dbReference type="OrthoDB" id="2409466at2759"/>
<name>A0A397VAZ3_9GLOM</name>
<dbReference type="EMBL" id="QKWP01000512">
    <property type="protein sequence ID" value="RIB18858.1"/>
    <property type="molecule type" value="Genomic_DNA"/>
</dbReference>
<comment type="caution">
    <text evidence="1">The sequence shown here is derived from an EMBL/GenBank/DDBJ whole genome shotgun (WGS) entry which is preliminary data.</text>
</comment>
<sequence length="126" mass="14639">MYESSNRKFSTLSKANNSKSQKVNINNQSALATSVNTGLINDVVECAKSKMPLYNDFELQEDSESELQEFDYTPNVQEIEFKFQRESNPEFIAGANYIYKDNCINLEYILNERYEQNNKVIKSQVR</sequence>
<keyword evidence="2" id="KW-1185">Reference proteome</keyword>
<gene>
    <name evidence="1" type="ORF">C2G38_2245504</name>
</gene>